<proteinExistence type="predicted"/>
<keyword evidence="1" id="KW-1133">Transmembrane helix</keyword>
<dbReference type="EMBL" id="JBHSPF010000017">
    <property type="protein sequence ID" value="MFC5628015.1"/>
    <property type="molecule type" value="Genomic_DNA"/>
</dbReference>
<organism evidence="2 3">
    <name type="scientific">Aliibacillus thermotolerans</name>
    <dbReference type="NCBI Taxonomy" id="1834418"/>
    <lineage>
        <taxon>Bacteria</taxon>
        <taxon>Bacillati</taxon>
        <taxon>Bacillota</taxon>
        <taxon>Bacilli</taxon>
        <taxon>Bacillales</taxon>
        <taxon>Bacillaceae</taxon>
        <taxon>Aliibacillus</taxon>
    </lineage>
</organism>
<reference evidence="3" key="1">
    <citation type="journal article" date="2019" name="Int. J. Syst. Evol. Microbiol.">
        <title>The Global Catalogue of Microorganisms (GCM) 10K type strain sequencing project: providing services to taxonomists for standard genome sequencing and annotation.</title>
        <authorList>
            <consortium name="The Broad Institute Genomics Platform"/>
            <consortium name="The Broad Institute Genome Sequencing Center for Infectious Disease"/>
            <person name="Wu L."/>
            <person name="Ma J."/>
        </authorList>
    </citation>
    <scope>NUCLEOTIDE SEQUENCE [LARGE SCALE GENOMIC DNA]</scope>
    <source>
        <strain evidence="3">CGMCC 1.15790</strain>
    </source>
</reference>
<dbReference type="InterPro" id="IPR000883">
    <property type="entry name" value="Cyt_C_Oxase_1"/>
</dbReference>
<keyword evidence="1" id="KW-0812">Transmembrane</keyword>
<evidence type="ECO:0000313" key="2">
    <source>
        <dbReference type="EMBL" id="MFC5628015.1"/>
    </source>
</evidence>
<dbReference type="Pfam" id="PF00115">
    <property type="entry name" value="COX1"/>
    <property type="match status" value="1"/>
</dbReference>
<dbReference type="RefSeq" id="WP_270896681.1">
    <property type="nucleotide sequence ID" value="NZ_JBHSPF010000017.1"/>
</dbReference>
<accession>A0ABW0U6U4</accession>
<feature type="transmembrane region" description="Helical" evidence="1">
    <location>
        <begin position="100"/>
        <end position="117"/>
    </location>
</feature>
<evidence type="ECO:0000313" key="3">
    <source>
        <dbReference type="Proteomes" id="UP001596143"/>
    </source>
</evidence>
<evidence type="ECO:0000256" key="1">
    <source>
        <dbReference type="SAM" id="Phobius"/>
    </source>
</evidence>
<gene>
    <name evidence="2" type="ORF">ACFPTR_03800</name>
</gene>
<dbReference type="Proteomes" id="UP001596143">
    <property type="component" value="Unassembled WGS sequence"/>
</dbReference>
<sequence length="127" mass="13780">MGIKFIKVSVIYFLIGISLGIYMGFADKFQFTSAHTHINLLGWVSLAISGVIYHLFPYAGENTLAKVHFWLMMIGVPLLTFAMILFGLGEIGIGGPMSGIGGILILIGVVLFVFNVLKNVQVKATES</sequence>
<feature type="transmembrane region" description="Helical" evidence="1">
    <location>
        <begin position="68"/>
        <end position="88"/>
    </location>
</feature>
<feature type="transmembrane region" description="Helical" evidence="1">
    <location>
        <begin position="6"/>
        <end position="26"/>
    </location>
</feature>
<dbReference type="Gene3D" id="1.20.210.10">
    <property type="entry name" value="Cytochrome c oxidase-like, subunit I domain"/>
    <property type="match status" value="1"/>
</dbReference>
<dbReference type="InterPro" id="IPR036927">
    <property type="entry name" value="Cyt_c_oxase-like_su1_sf"/>
</dbReference>
<feature type="transmembrane region" description="Helical" evidence="1">
    <location>
        <begin position="38"/>
        <end position="56"/>
    </location>
</feature>
<name>A0ABW0U6U4_9BACI</name>
<dbReference type="SUPFAM" id="SSF81442">
    <property type="entry name" value="Cytochrome c oxidase subunit I-like"/>
    <property type="match status" value="1"/>
</dbReference>
<comment type="caution">
    <text evidence="2">The sequence shown here is derived from an EMBL/GenBank/DDBJ whole genome shotgun (WGS) entry which is preliminary data.</text>
</comment>
<protein>
    <submittedName>
        <fullName evidence="2">Cbb3-type cytochrome c oxidase subunit I</fullName>
    </submittedName>
</protein>
<keyword evidence="3" id="KW-1185">Reference proteome</keyword>
<keyword evidence="1" id="KW-0472">Membrane</keyword>